<name>A0A0U5BA09_9PROT</name>
<reference evidence="2" key="1">
    <citation type="submission" date="2014-09" db="EMBL/GenBank/DDBJ databases">
        <authorList>
            <person name="Illeghems K.G."/>
        </authorList>
    </citation>
    <scope>NUCLEOTIDE SEQUENCE [LARGE SCALE GENOMIC DNA]</scope>
    <source>
        <strain evidence="2">108B</strain>
    </source>
</reference>
<gene>
    <name evidence="1" type="ORF">ASN_2092</name>
</gene>
<dbReference type="Proteomes" id="UP000056109">
    <property type="component" value="Chromosome I"/>
</dbReference>
<evidence type="ECO:0000313" key="1">
    <source>
        <dbReference type="EMBL" id="CEF41397.1"/>
    </source>
</evidence>
<dbReference type="PATRIC" id="fig|446692.3.peg.2162"/>
<evidence type="ECO:0000313" key="2">
    <source>
        <dbReference type="Proteomes" id="UP000056109"/>
    </source>
</evidence>
<sequence length="226" mass="24999">MPYNIYGPAIDGEEPSLIRCGDIAITFAGYSIIPLMMKEALAEILFKVQAVPGWSDYDMDALSKFIFHAFDTIARDADFKTNGKINVGIIFGGWCEKACKHRIYKMELTETTIPSLTEVLLQPGEIEVMGSGKAEAERILEGQPLTPRTIVGALKSVIDDPEVPSVGGNIQYGDLDANRFRPHGVIEINGNYVHYWRGLIDLNSEEFTNSTSLIPNIPHIDLAKIL</sequence>
<proteinExistence type="predicted"/>
<dbReference type="GeneID" id="34783141"/>
<dbReference type="EMBL" id="LN606600">
    <property type="protein sequence ID" value="CEF41397.1"/>
    <property type="molecule type" value="Genomic_DNA"/>
</dbReference>
<keyword evidence="2" id="KW-1185">Reference proteome</keyword>
<organism evidence="1 2">
    <name type="scientific">Acetobacter senegalensis</name>
    <dbReference type="NCBI Taxonomy" id="446692"/>
    <lineage>
        <taxon>Bacteria</taxon>
        <taxon>Pseudomonadati</taxon>
        <taxon>Pseudomonadota</taxon>
        <taxon>Alphaproteobacteria</taxon>
        <taxon>Acetobacterales</taxon>
        <taxon>Acetobacteraceae</taxon>
        <taxon>Acetobacter</taxon>
    </lineage>
</organism>
<accession>A0A0U5BA09</accession>
<dbReference type="AlphaFoldDB" id="A0A0U5BA09"/>
<protein>
    <submittedName>
        <fullName evidence="1">Uncharacterized protein</fullName>
    </submittedName>
</protein>
<dbReference type="RefSeq" id="WP_157765163.1">
    <property type="nucleotide sequence ID" value="NZ_LN606600.1"/>
</dbReference>
<dbReference type="KEGG" id="asz:ASN_2092"/>